<feature type="transmembrane region" description="Helical" evidence="7">
    <location>
        <begin position="165"/>
        <end position="184"/>
    </location>
</feature>
<evidence type="ECO:0000313" key="8">
    <source>
        <dbReference type="EMBL" id="TBU05915.1"/>
    </source>
</evidence>
<organism evidence="8 9">
    <name type="scientific">Hamiltosporidium magnivora</name>
    <dbReference type="NCBI Taxonomy" id="148818"/>
    <lineage>
        <taxon>Eukaryota</taxon>
        <taxon>Fungi</taxon>
        <taxon>Fungi incertae sedis</taxon>
        <taxon>Microsporidia</taxon>
        <taxon>Dubosqiidae</taxon>
        <taxon>Hamiltosporidium</taxon>
    </lineage>
</organism>
<dbReference type="EMBL" id="PITI01000553">
    <property type="protein sequence ID" value="TBU05915.1"/>
    <property type="molecule type" value="Genomic_DNA"/>
</dbReference>
<keyword evidence="4" id="KW-0732">Signal</keyword>
<dbReference type="GO" id="GO:0016788">
    <property type="term" value="F:hydrolase activity, acting on ester bonds"/>
    <property type="evidence" value="ECO:0007669"/>
    <property type="project" value="TreeGrafter"/>
</dbReference>
<evidence type="ECO:0000256" key="6">
    <source>
        <dbReference type="ARBA" id="ARBA00023136"/>
    </source>
</evidence>
<dbReference type="Pfam" id="PF04080">
    <property type="entry name" value="Per1"/>
    <property type="match status" value="1"/>
</dbReference>
<evidence type="ECO:0000256" key="2">
    <source>
        <dbReference type="ARBA" id="ARBA00022502"/>
    </source>
</evidence>
<proteinExistence type="inferred from homology"/>
<comment type="similarity">
    <text evidence="7">Belongs to the PGAP3 family.</text>
</comment>
<dbReference type="VEuPathDB" id="MicrosporidiaDB:CWI39_0471p0020"/>
<evidence type="ECO:0000256" key="3">
    <source>
        <dbReference type="ARBA" id="ARBA00022692"/>
    </source>
</evidence>
<dbReference type="PANTHER" id="PTHR13148:SF0">
    <property type="entry name" value="POST-GPI ATTACHMENT TO PROTEINS FACTOR 3"/>
    <property type="match status" value="1"/>
</dbReference>
<accession>A0A4Q9LEL5</accession>
<dbReference type="GO" id="GO:0005789">
    <property type="term" value="C:endoplasmic reticulum membrane"/>
    <property type="evidence" value="ECO:0007669"/>
    <property type="project" value="UniProtKB-SubCell"/>
</dbReference>
<feature type="transmembrane region" description="Helical" evidence="7">
    <location>
        <begin position="223"/>
        <end position="246"/>
    </location>
</feature>
<feature type="transmembrane region" description="Helical" evidence="7">
    <location>
        <begin position="190"/>
        <end position="211"/>
    </location>
</feature>
<keyword evidence="6 7" id="KW-0472">Membrane</keyword>
<keyword evidence="7" id="KW-0256">Endoplasmic reticulum</keyword>
<name>A0A4Q9LEL5_9MICR</name>
<comment type="caution">
    <text evidence="8">The sequence shown here is derived from an EMBL/GenBank/DDBJ whole genome shotgun (WGS) entry which is preliminary data.</text>
</comment>
<feature type="transmembrane region" description="Helical" evidence="7">
    <location>
        <begin position="252"/>
        <end position="269"/>
    </location>
</feature>
<evidence type="ECO:0000256" key="5">
    <source>
        <dbReference type="ARBA" id="ARBA00022989"/>
    </source>
</evidence>
<dbReference type="STRING" id="148818.A0A4Q9LEL5"/>
<keyword evidence="3 7" id="KW-0812">Transmembrane</keyword>
<feature type="transmembrane region" description="Helical" evidence="7">
    <location>
        <begin position="132"/>
        <end position="153"/>
    </location>
</feature>
<dbReference type="PANTHER" id="PTHR13148">
    <property type="entry name" value="PER1-RELATED"/>
    <property type="match status" value="1"/>
</dbReference>
<protein>
    <recommendedName>
        <fullName evidence="7">Post-GPI attachment to proteins factor 3</fullName>
    </recommendedName>
</protein>
<dbReference type="GO" id="GO:0006506">
    <property type="term" value="P:GPI anchor biosynthetic process"/>
    <property type="evidence" value="ECO:0007669"/>
    <property type="project" value="UniProtKB-KW"/>
</dbReference>
<reference evidence="8 9" key="1">
    <citation type="submission" date="2017-12" db="EMBL/GenBank/DDBJ databases">
        <authorList>
            <person name="Pombert J.-F."/>
            <person name="Haag K.L."/>
            <person name="Ebert D."/>
        </authorList>
    </citation>
    <scope>NUCLEOTIDE SEQUENCE [LARGE SCALE GENOMIC DNA]</scope>
    <source>
        <strain evidence="8">BE-OM-2</strain>
    </source>
</reference>
<evidence type="ECO:0000256" key="7">
    <source>
        <dbReference type="RuleBase" id="RU365066"/>
    </source>
</evidence>
<feature type="transmembrane region" description="Helical" evidence="7">
    <location>
        <begin position="100"/>
        <end position="120"/>
    </location>
</feature>
<comment type="function">
    <text evidence="7">Involved in the lipid remodeling steps of GPI-anchor maturation.</text>
</comment>
<dbReference type="InterPro" id="IPR007217">
    <property type="entry name" value="Per1-like"/>
</dbReference>
<evidence type="ECO:0000313" key="9">
    <source>
        <dbReference type="Proteomes" id="UP000291404"/>
    </source>
</evidence>
<dbReference type="VEuPathDB" id="MicrosporidiaDB:CWI36_0553p0010"/>
<keyword evidence="2 7" id="KW-0337">GPI-anchor biosynthesis</keyword>
<dbReference type="Proteomes" id="UP000291404">
    <property type="component" value="Unassembled WGS sequence"/>
</dbReference>
<evidence type="ECO:0000256" key="1">
    <source>
        <dbReference type="ARBA" id="ARBA00004127"/>
    </source>
</evidence>
<keyword evidence="5 7" id="KW-1133">Transmembrane helix</keyword>
<dbReference type="AlphaFoldDB" id="A0A4Q9LEL5"/>
<gene>
    <name evidence="8" type="ORF">CWI36_0553p0010</name>
</gene>
<sequence>MEECMKECFIDFKNSTSINYLERLLGRSKNDKIATICHHNCSVLLNINDYKHNGRYPFRSILTSTEFLSSVFSMFNFIMIFICYNLIFSNNNKSVSFTGLYKLQYIISLICWISSTLFHIYDTWYTRCMDYFTGYIFFIVTLYIFTLRSLYLFKFNQKNIIFFRNYMVPLLRIWTLLHIFYMYYIDFNYVFHKVSCIIIYIMILCNWTAYIIKMIKFIHTRYLIIYILFILSGGIIEVMDFPPLFYLLDSHAIWHFLSGLAVPFYYLFISKDIVNETVNQ</sequence>
<keyword evidence="9" id="KW-1185">Reference proteome</keyword>
<evidence type="ECO:0000256" key="4">
    <source>
        <dbReference type="ARBA" id="ARBA00022729"/>
    </source>
</evidence>
<comment type="subcellular location">
    <subcellularLocation>
        <location evidence="1">Endomembrane system</location>
        <topology evidence="1">Multi-pass membrane protein</topology>
    </subcellularLocation>
    <subcellularLocation>
        <location evidence="7">Endoplasmic reticulum membrane</location>
        <topology evidence="7">Multi-pass membrane protein</topology>
    </subcellularLocation>
</comment>
<feature type="transmembrane region" description="Helical" evidence="7">
    <location>
        <begin position="67"/>
        <end position="88"/>
    </location>
</feature>